<dbReference type="GO" id="GO:0042597">
    <property type="term" value="C:periplasmic space"/>
    <property type="evidence" value="ECO:0007669"/>
    <property type="project" value="TreeGrafter"/>
</dbReference>
<dbReference type="SUPFAM" id="SSF51695">
    <property type="entry name" value="PLC-like phosphodiesterases"/>
    <property type="match status" value="1"/>
</dbReference>
<dbReference type="EC" id="3.1.4.46" evidence="2"/>
<comment type="catalytic activity">
    <reaction evidence="6">
        <text>a sn-glycero-3-phosphodiester + H2O = an alcohol + sn-glycerol 3-phosphate + H(+)</text>
        <dbReference type="Rhea" id="RHEA:12969"/>
        <dbReference type="ChEBI" id="CHEBI:15377"/>
        <dbReference type="ChEBI" id="CHEBI:15378"/>
        <dbReference type="ChEBI" id="CHEBI:30879"/>
        <dbReference type="ChEBI" id="CHEBI:57597"/>
        <dbReference type="ChEBI" id="CHEBI:83408"/>
        <dbReference type="EC" id="3.1.4.46"/>
    </reaction>
</comment>
<dbReference type="PANTHER" id="PTHR43620">
    <property type="entry name" value="GLYCEROPHOSPHORYL DIESTER PHOSPHODIESTERASE"/>
    <property type="match status" value="1"/>
</dbReference>
<dbReference type="Gene3D" id="3.20.20.190">
    <property type="entry name" value="Phosphatidylinositol (PI) phosphodiesterase"/>
    <property type="match status" value="1"/>
</dbReference>
<dbReference type="InterPro" id="IPR017946">
    <property type="entry name" value="PLC-like_Pdiesterase_TIM-brl"/>
</dbReference>
<evidence type="ECO:0000256" key="5">
    <source>
        <dbReference type="ARBA" id="ARBA00022801"/>
    </source>
</evidence>
<evidence type="ECO:0000256" key="7">
    <source>
        <dbReference type="SAM" id="SignalP"/>
    </source>
</evidence>
<dbReference type="FunFam" id="3.20.20.190:FF:000009">
    <property type="entry name" value="Glycerophosphodiester phosphodiesterase, periplasmic"/>
    <property type="match status" value="1"/>
</dbReference>
<keyword evidence="4" id="KW-0319">Glycerol metabolism</keyword>
<dbReference type="RefSeq" id="WP_082817364.1">
    <property type="nucleotide sequence ID" value="NZ_CP014864.1"/>
</dbReference>
<organism evidence="9 10">
    <name type="scientific">Microbulbifer thermotolerans</name>
    <dbReference type="NCBI Taxonomy" id="252514"/>
    <lineage>
        <taxon>Bacteria</taxon>
        <taxon>Pseudomonadati</taxon>
        <taxon>Pseudomonadota</taxon>
        <taxon>Gammaproteobacteria</taxon>
        <taxon>Cellvibrionales</taxon>
        <taxon>Microbulbiferaceae</taxon>
        <taxon>Microbulbifer</taxon>
    </lineage>
</organism>
<evidence type="ECO:0000256" key="4">
    <source>
        <dbReference type="ARBA" id="ARBA00022798"/>
    </source>
</evidence>
<dbReference type="PROSITE" id="PS51704">
    <property type="entry name" value="GP_PDE"/>
    <property type="match status" value="1"/>
</dbReference>
<dbReference type="PANTHER" id="PTHR43620:SF7">
    <property type="entry name" value="GLYCEROPHOSPHODIESTER PHOSPHODIESTERASE GDPD5-RELATED"/>
    <property type="match status" value="1"/>
</dbReference>
<evidence type="ECO:0000313" key="9">
    <source>
        <dbReference type="EMBL" id="MCX2801259.1"/>
    </source>
</evidence>
<dbReference type="GO" id="GO:0008889">
    <property type="term" value="F:glycerophosphodiester phosphodiesterase activity"/>
    <property type="evidence" value="ECO:0007669"/>
    <property type="project" value="UniProtKB-EC"/>
</dbReference>
<dbReference type="InterPro" id="IPR030395">
    <property type="entry name" value="GP_PDE_dom"/>
</dbReference>
<comment type="caution">
    <text evidence="9">The sequence shown here is derived from an EMBL/GenBank/DDBJ whole genome shotgun (WGS) entry which is preliminary data.</text>
</comment>
<feature type="domain" description="GP-PDE" evidence="8">
    <location>
        <begin position="34"/>
        <end position="357"/>
    </location>
</feature>
<keyword evidence="5 9" id="KW-0378">Hydrolase</keyword>
<evidence type="ECO:0000256" key="6">
    <source>
        <dbReference type="ARBA" id="ARBA00047512"/>
    </source>
</evidence>
<dbReference type="GO" id="GO:0006071">
    <property type="term" value="P:glycerol metabolic process"/>
    <property type="evidence" value="ECO:0007669"/>
    <property type="project" value="UniProtKB-KW"/>
</dbReference>
<proteinExistence type="inferred from homology"/>
<keyword evidence="3 7" id="KW-0732">Signal</keyword>
<evidence type="ECO:0000256" key="3">
    <source>
        <dbReference type="ARBA" id="ARBA00022729"/>
    </source>
</evidence>
<reference evidence="9" key="1">
    <citation type="submission" date="2022-11" db="EMBL/GenBank/DDBJ databases">
        <title>Chitin-degrading and fungicidal potential of chitinolytic bacterial strains from marine environment of the Pacific Ocean regions.</title>
        <authorList>
            <person name="Pentekhina I."/>
            <person name="Nedashkovskaya O."/>
            <person name="Seitkalieva A."/>
            <person name="Podvolotskaya A."/>
            <person name="Tekutyeva L."/>
            <person name="Balabanova L."/>
        </authorList>
    </citation>
    <scope>NUCLEOTIDE SEQUENCE</scope>
    <source>
        <strain evidence="9">KMM 6838</strain>
    </source>
</reference>
<evidence type="ECO:0000259" key="8">
    <source>
        <dbReference type="PROSITE" id="PS51704"/>
    </source>
</evidence>
<accession>A0AB35HWJ3</accession>
<evidence type="ECO:0000256" key="2">
    <source>
        <dbReference type="ARBA" id="ARBA00012247"/>
    </source>
</evidence>
<sequence>MIRSTLIAVFSAVALTAPLLSLASGAFAWKSERPVVIAHRGASGYLPEHTLESKALAYAMRPDYIEQDLTLSKDDHLIVMHDIVLDNITNVAQVFPDRARDDGHYYTIDFTLAELKQLKVSEPFVTNGGVQTPKYPQRFPLWNSSFQLSTLDEEIELIQGLNKSLGYNIGIYPEIKKPWFHHREGKDIALLTLIKLKEYGYVDRRQNIYLQSFDAEELQRIKWELMPRLGMDLPLVQLIADTEWGEKKVETNGELVNYDYDWMLESAGLQKIAGYADGIGPWNMMLIRLEGGLPVSTGLAQRARQQNLVIHPYTFRADVQQLPGKFSRFDNLLQLFIRRLGVDGVFTDHPDKAIRVIDKIYPARPAPEAHYSSRVN</sequence>
<dbReference type="GO" id="GO:0006629">
    <property type="term" value="P:lipid metabolic process"/>
    <property type="evidence" value="ECO:0007669"/>
    <property type="project" value="InterPro"/>
</dbReference>
<dbReference type="Proteomes" id="UP001209730">
    <property type="component" value="Unassembled WGS sequence"/>
</dbReference>
<dbReference type="NCBIfam" id="NF008354">
    <property type="entry name" value="PRK11143.1"/>
    <property type="match status" value="1"/>
</dbReference>
<evidence type="ECO:0000313" key="10">
    <source>
        <dbReference type="Proteomes" id="UP001209730"/>
    </source>
</evidence>
<dbReference type="Pfam" id="PF03009">
    <property type="entry name" value="GDPD"/>
    <property type="match status" value="1"/>
</dbReference>
<evidence type="ECO:0000256" key="1">
    <source>
        <dbReference type="ARBA" id="ARBA00007277"/>
    </source>
</evidence>
<feature type="signal peptide" evidence="7">
    <location>
        <begin position="1"/>
        <end position="28"/>
    </location>
</feature>
<protein>
    <recommendedName>
        <fullName evidence="2">glycerophosphodiester phosphodiesterase</fullName>
        <ecNumber evidence="2">3.1.4.46</ecNumber>
    </recommendedName>
</protein>
<feature type="chain" id="PRO_5044251088" description="glycerophosphodiester phosphodiesterase" evidence="7">
    <location>
        <begin position="29"/>
        <end position="376"/>
    </location>
</feature>
<dbReference type="EMBL" id="JAPHQB010000007">
    <property type="protein sequence ID" value="MCX2801259.1"/>
    <property type="molecule type" value="Genomic_DNA"/>
</dbReference>
<dbReference type="CDD" id="cd08600">
    <property type="entry name" value="GDPD_EcGlpQ_like"/>
    <property type="match status" value="1"/>
</dbReference>
<dbReference type="AlphaFoldDB" id="A0AB35HWJ3"/>
<name>A0AB35HWJ3_MICTH</name>
<gene>
    <name evidence="9" type="primary">glpQ</name>
    <name evidence="9" type="ORF">OQJ68_05585</name>
</gene>
<dbReference type="GeneID" id="76607017"/>
<comment type="similarity">
    <text evidence="1">Belongs to the glycerophosphoryl diester phosphodiesterase family.</text>
</comment>